<evidence type="ECO:0000256" key="6">
    <source>
        <dbReference type="ARBA" id="ARBA00031828"/>
    </source>
</evidence>
<reference evidence="11 12" key="1">
    <citation type="submission" date="2017-02" db="EMBL/GenBank/DDBJ databases">
        <authorList>
            <person name="Peterson S.W."/>
        </authorList>
    </citation>
    <scope>NUCLEOTIDE SEQUENCE [LARGE SCALE GENOMIC DNA]</scope>
    <source>
        <strain evidence="11 12">S285</strain>
    </source>
</reference>
<name>A0A1W6MYA1_9HYPH</name>
<feature type="binding site" evidence="10">
    <location>
        <position position="104"/>
    </location>
    <ligand>
        <name>Zn(2+)</name>
        <dbReference type="ChEBI" id="CHEBI:29105"/>
    </ligand>
</feature>
<comment type="similarity">
    <text evidence="7">Belongs to the gmhB family.</text>
</comment>
<dbReference type="Pfam" id="PF13242">
    <property type="entry name" value="Hydrolase_like"/>
    <property type="match status" value="1"/>
</dbReference>
<protein>
    <recommendedName>
        <fullName evidence="6 7">D,D-heptose 1,7-bisphosphate phosphatase</fullName>
        <ecNumber evidence="7">3.1.3.-</ecNumber>
    </recommendedName>
</protein>
<keyword evidence="12" id="KW-1185">Reference proteome</keyword>
<proteinExistence type="inferred from homology"/>
<dbReference type="CDD" id="cd07503">
    <property type="entry name" value="HAD_HisB-N"/>
    <property type="match status" value="1"/>
</dbReference>
<dbReference type="Proteomes" id="UP000193978">
    <property type="component" value="Chromosome"/>
</dbReference>
<dbReference type="InterPro" id="IPR006549">
    <property type="entry name" value="HAD-SF_hydro_IIIA"/>
</dbReference>
<dbReference type="PIRSF" id="PIRSF004682">
    <property type="entry name" value="GmhB"/>
    <property type="match status" value="1"/>
</dbReference>
<feature type="binding site" evidence="10">
    <location>
        <position position="98"/>
    </location>
    <ligand>
        <name>Zn(2+)</name>
        <dbReference type="ChEBI" id="CHEBI:29105"/>
    </ligand>
</feature>
<feature type="active site" description="Proton donor" evidence="8">
    <location>
        <position position="17"/>
    </location>
</feature>
<dbReference type="RefSeq" id="WP_085772691.1">
    <property type="nucleotide sequence ID" value="NZ_AP027149.1"/>
</dbReference>
<comment type="cofactor">
    <cofactor evidence="10">
        <name>Mg(2+)</name>
        <dbReference type="ChEBI" id="CHEBI:18420"/>
    </cofactor>
</comment>
<dbReference type="GO" id="GO:0005975">
    <property type="term" value="P:carbohydrate metabolic process"/>
    <property type="evidence" value="ECO:0007669"/>
    <property type="project" value="InterPro"/>
</dbReference>
<organism evidence="11 12">
    <name type="scientific">Methylocystis bryophila</name>
    <dbReference type="NCBI Taxonomy" id="655015"/>
    <lineage>
        <taxon>Bacteria</taxon>
        <taxon>Pseudomonadati</taxon>
        <taxon>Pseudomonadota</taxon>
        <taxon>Alphaproteobacteria</taxon>
        <taxon>Hyphomicrobiales</taxon>
        <taxon>Methylocystaceae</taxon>
        <taxon>Methylocystis</taxon>
    </lineage>
</organism>
<dbReference type="InterPro" id="IPR036412">
    <property type="entry name" value="HAD-like_sf"/>
</dbReference>
<comment type="cofactor">
    <cofactor evidence="10">
        <name>Zn(2+)</name>
        <dbReference type="ChEBI" id="CHEBI:29105"/>
    </cofactor>
</comment>
<accession>A0A1W6MYA1</accession>
<evidence type="ECO:0000313" key="12">
    <source>
        <dbReference type="Proteomes" id="UP000193978"/>
    </source>
</evidence>
<dbReference type="InterPro" id="IPR006543">
    <property type="entry name" value="Histidinol-phos"/>
</dbReference>
<feature type="binding site" evidence="10">
    <location>
        <position position="15"/>
    </location>
    <ligand>
        <name>Mg(2+)</name>
        <dbReference type="ChEBI" id="CHEBI:18420"/>
    </ligand>
</feature>
<dbReference type="AlphaFoldDB" id="A0A1W6MYA1"/>
<dbReference type="GO" id="GO:0016791">
    <property type="term" value="F:phosphatase activity"/>
    <property type="evidence" value="ECO:0007669"/>
    <property type="project" value="InterPro"/>
</dbReference>
<feature type="site" description="Stabilizes the phosphoryl group" evidence="9">
    <location>
        <position position="108"/>
    </location>
</feature>
<feature type="binding site" evidence="10">
    <location>
        <position position="106"/>
    </location>
    <ligand>
        <name>Zn(2+)</name>
        <dbReference type="ChEBI" id="CHEBI:29105"/>
    </ligand>
</feature>
<dbReference type="PANTHER" id="PTHR42891:SF1">
    <property type="entry name" value="D-GLYCERO-BETA-D-MANNO-HEPTOSE-1,7-BISPHOSPHATE 7-PHOSPHATASE"/>
    <property type="match status" value="1"/>
</dbReference>
<feature type="binding site" evidence="10">
    <location>
        <position position="133"/>
    </location>
    <ligand>
        <name>Mg(2+)</name>
        <dbReference type="ChEBI" id="CHEBI:18420"/>
    </ligand>
</feature>
<dbReference type="EC" id="3.1.3.-" evidence="7"/>
<dbReference type="InterPro" id="IPR004446">
    <property type="entry name" value="Heptose_bisP_phosphatase"/>
</dbReference>
<dbReference type="GO" id="GO:0046872">
    <property type="term" value="F:metal ion binding"/>
    <property type="evidence" value="ECO:0007669"/>
    <property type="project" value="UniProtKB-KW"/>
</dbReference>
<feature type="site" description="Contributes to substrate recognition" evidence="9">
    <location>
        <position position="107"/>
    </location>
</feature>
<evidence type="ECO:0000256" key="9">
    <source>
        <dbReference type="PIRSR" id="PIRSR004682-3"/>
    </source>
</evidence>
<gene>
    <name evidence="11" type="ORF">B1812_17365</name>
</gene>
<dbReference type="GO" id="GO:0005737">
    <property type="term" value="C:cytoplasm"/>
    <property type="evidence" value="ECO:0007669"/>
    <property type="project" value="UniProtKB-SubCell"/>
</dbReference>
<feature type="binding site" evidence="10">
    <location>
        <position position="17"/>
    </location>
    <ligand>
        <name>Mg(2+)</name>
        <dbReference type="ChEBI" id="CHEBI:18420"/>
    </ligand>
</feature>
<dbReference type="STRING" id="655015.B1812_17365"/>
<evidence type="ECO:0000256" key="5">
    <source>
        <dbReference type="ARBA" id="ARBA00023277"/>
    </source>
</evidence>
<dbReference type="SUPFAM" id="SSF56784">
    <property type="entry name" value="HAD-like"/>
    <property type="match status" value="1"/>
</dbReference>
<keyword evidence="4 7" id="KW-0378">Hydrolase</keyword>
<dbReference type="InterPro" id="IPR023214">
    <property type="entry name" value="HAD_sf"/>
</dbReference>
<keyword evidence="2 7" id="KW-0963">Cytoplasm</keyword>
<dbReference type="OrthoDB" id="9814110at2"/>
<evidence type="ECO:0000256" key="8">
    <source>
        <dbReference type="PIRSR" id="PIRSR004682-1"/>
    </source>
</evidence>
<feature type="site" description="Stabilizes the phosphoryl group" evidence="9">
    <location>
        <position position="57"/>
    </location>
</feature>
<dbReference type="PANTHER" id="PTHR42891">
    <property type="entry name" value="D-GLYCERO-BETA-D-MANNO-HEPTOSE-1,7-BISPHOSPHATE 7-PHOSPHATASE"/>
    <property type="match status" value="1"/>
</dbReference>
<evidence type="ECO:0000256" key="2">
    <source>
        <dbReference type="ARBA" id="ARBA00022490"/>
    </source>
</evidence>
<keyword evidence="10" id="KW-0862">Zinc</keyword>
<keyword evidence="5 7" id="KW-0119">Carbohydrate metabolism</keyword>
<feature type="binding site" evidence="10">
    <location>
        <position position="96"/>
    </location>
    <ligand>
        <name>Zn(2+)</name>
        <dbReference type="ChEBI" id="CHEBI:29105"/>
    </ligand>
</feature>
<evidence type="ECO:0000256" key="1">
    <source>
        <dbReference type="ARBA" id="ARBA00004496"/>
    </source>
</evidence>
<evidence type="ECO:0000256" key="10">
    <source>
        <dbReference type="PIRSR" id="PIRSR004682-4"/>
    </source>
</evidence>
<evidence type="ECO:0000313" key="11">
    <source>
        <dbReference type="EMBL" id="ARN82561.1"/>
    </source>
</evidence>
<dbReference type="EMBL" id="CP019948">
    <property type="protein sequence ID" value="ARN82561.1"/>
    <property type="molecule type" value="Genomic_DNA"/>
</dbReference>
<sequence>MNEGAQTGKRFALLDRDGTVVIDKVYLADPAGLEFAPGVVEGLRLMRDAGLRFLMITNQSGVARGYFDEETLARIHRRLCEMLAQEGIDLEAIYYCPHGPTDGCRCRKPQPGLVLDAMANFGFSPEEAVLIGDSEADMGAATATGLTGIRVASPNAGAIAAHDAAPDFLAAARRAVAYFDSRQAKNRSCT</sequence>
<keyword evidence="10" id="KW-0460">Magnesium</keyword>
<dbReference type="Gene3D" id="3.40.50.1000">
    <property type="entry name" value="HAD superfamily/HAD-like"/>
    <property type="match status" value="1"/>
</dbReference>
<evidence type="ECO:0000256" key="4">
    <source>
        <dbReference type="ARBA" id="ARBA00022801"/>
    </source>
</evidence>
<dbReference type="KEGG" id="mbry:B1812_17365"/>
<evidence type="ECO:0000256" key="3">
    <source>
        <dbReference type="ARBA" id="ARBA00022723"/>
    </source>
</evidence>
<feature type="active site" description="Nucleophile" evidence="8">
    <location>
        <position position="15"/>
    </location>
</feature>
<dbReference type="NCBIfam" id="TIGR01656">
    <property type="entry name" value="Histidinol-ppas"/>
    <property type="match status" value="1"/>
</dbReference>
<evidence type="ECO:0000256" key="7">
    <source>
        <dbReference type="PIRNR" id="PIRNR004682"/>
    </source>
</evidence>
<comment type="subcellular location">
    <subcellularLocation>
        <location evidence="1 7">Cytoplasm</location>
    </subcellularLocation>
</comment>
<keyword evidence="3 10" id="KW-0479">Metal-binding</keyword>
<dbReference type="NCBIfam" id="TIGR01662">
    <property type="entry name" value="HAD-SF-IIIA"/>
    <property type="match status" value="1"/>
</dbReference>